<proteinExistence type="predicted"/>
<accession>A0A0W8G793</accession>
<name>A0A0W8G793_9ZZZZ</name>
<comment type="caution">
    <text evidence="1">The sequence shown here is derived from an EMBL/GenBank/DDBJ whole genome shotgun (WGS) entry which is preliminary data.</text>
</comment>
<evidence type="ECO:0000313" key="1">
    <source>
        <dbReference type="EMBL" id="KUG28989.1"/>
    </source>
</evidence>
<gene>
    <name evidence="1" type="ORF">ASZ90_001122</name>
</gene>
<dbReference type="AlphaFoldDB" id="A0A0W8G793"/>
<organism evidence="1">
    <name type="scientific">hydrocarbon metagenome</name>
    <dbReference type="NCBI Taxonomy" id="938273"/>
    <lineage>
        <taxon>unclassified sequences</taxon>
        <taxon>metagenomes</taxon>
        <taxon>ecological metagenomes</taxon>
    </lineage>
</organism>
<reference evidence="1" key="1">
    <citation type="journal article" date="2015" name="Proc. Natl. Acad. Sci. U.S.A.">
        <title>Networks of energetic and metabolic interactions define dynamics in microbial communities.</title>
        <authorList>
            <person name="Embree M."/>
            <person name="Liu J.K."/>
            <person name="Al-Bassam M.M."/>
            <person name="Zengler K."/>
        </authorList>
    </citation>
    <scope>NUCLEOTIDE SEQUENCE</scope>
</reference>
<protein>
    <submittedName>
        <fullName evidence="1">Uncharacterized protein</fullName>
    </submittedName>
</protein>
<sequence>MDLQRYGVDWMEARGPETKKPFPRDEARGREPVFVPVHAVGKIPRCRRSEAMSRAGLPARPTDPGLPGRCAQWRAGGSACRGLTAAGPLPICTGFPIKLTMSTRDGCGS</sequence>
<dbReference type="EMBL" id="LNQE01000148">
    <property type="protein sequence ID" value="KUG28989.1"/>
    <property type="molecule type" value="Genomic_DNA"/>
</dbReference>